<sequence>MQNSGILGSNEDEIEVSKASCDQQKNFADRLDRIESAINDKFVNIDGSIQKFQASLYENKATIMERKGIYCYQESLNRCFSRATFNIDNVPNTGAGSNTSETLRCAGANWWLDVRRYRERAYLGAFLYHKADSVEMSTHRNYFTSTSTNHGWTTFIHWSKLVNFTNGFVDEKGNFKMELEFSVSGDANIAARLDPRFLTCGLVESDYTLLIEGRQFLVNKGLLSAYSNYFKTLFFEFLTLLKVIYPPFNDADVNPDNVESLLRLADCYHVKSVLDRCSRYLRKCAISDVPLQDKLLYAQNYHLLELLEYCIKEYKTVDDVRKLRATGQYSVLEKDIKLQIFENVKYVISEQQLEEKKKIREFLQQCLLESVLDAVKKSVTNESEPIIMSESVEQEQTPAQPFSNELIELDDDGNADTQDEVAYRTKKKLRKSETTVVTPSNIASSTGSDNWPPKKVWITLKESITSQRGAPLLVCPSGYIYRKHGLVRSQPDLEMWSCNIKGSQSYCPGRIWLKKNSMKAQIRYGNHNHPKPVISQKEKNGRKYENERNRQEKSRTQFVPHTHSSIDSSENDEVEN</sequence>
<dbReference type="WBParaSite" id="jg19359">
    <property type="protein sequence ID" value="jg19359"/>
    <property type="gene ID" value="jg19359"/>
</dbReference>
<evidence type="ECO:0000313" key="7">
    <source>
        <dbReference type="WBParaSite" id="jg19359"/>
    </source>
</evidence>
<keyword evidence="2" id="KW-0863">Zinc-finger</keyword>
<proteinExistence type="predicted"/>
<dbReference type="InterPro" id="IPR011333">
    <property type="entry name" value="SKP1/BTB/POZ_sf"/>
</dbReference>
<keyword evidence="3" id="KW-0862">Zinc</keyword>
<dbReference type="SMART" id="SM00225">
    <property type="entry name" value="BTB"/>
    <property type="match status" value="1"/>
</dbReference>
<feature type="domain" description="BTB" evidence="5">
    <location>
        <begin position="205"/>
        <end position="264"/>
    </location>
</feature>
<evidence type="ECO:0000256" key="1">
    <source>
        <dbReference type="ARBA" id="ARBA00022723"/>
    </source>
</evidence>
<dbReference type="InterPro" id="IPR007588">
    <property type="entry name" value="Znf_FLYWCH"/>
</dbReference>
<dbReference type="Pfam" id="PF04500">
    <property type="entry name" value="FLYWCH"/>
    <property type="match status" value="1"/>
</dbReference>
<feature type="compositionally biased region" description="Polar residues" evidence="4">
    <location>
        <begin position="556"/>
        <end position="568"/>
    </location>
</feature>
<dbReference type="SUPFAM" id="SSF49599">
    <property type="entry name" value="TRAF domain-like"/>
    <property type="match status" value="1"/>
</dbReference>
<evidence type="ECO:0000256" key="4">
    <source>
        <dbReference type="SAM" id="MobiDB-lite"/>
    </source>
</evidence>
<evidence type="ECO:0000313" key="6">
    <source>
        <dbReference type="Proteomes" id="UP000887574"/>
    </source>
</evidence>
<feature type="region of interest" description="Disordered" evidence="4">
    <location>
        <begin position="524"/>
        <end position="576"/>
    </location>
</feature>
<dbReference type="AlphaFoldDB" id="A0A915DGZ8"/>
<keyword evidence="1" id="KW-0479">Metal-binding</keyword>
<dbReference type="SUPFAM" id="SSF54695">
    <property type="entry name" value="POZ domain"/>
    <property type="match status" value="1"/>
</dbReference>
<dbReference type="PROSITE" id="PS50097">
    <property type="entry name" value="BTB"/>
    <property type="match status" value="1"/>
</dbReference>
<organism evidence="6 7">
    <name type="scientific">Ditylenchus dipsaci</name>
    <dbReference type="NCBI Taxonomy" id="166011"/>
    <lineage>
        <taxon>Eukaryota</taxon>
        <taxon>Metazoa</taxon>
        <taxon>Ecdysozoa</taxon>
        <taxon>Nematoda</taxon>
        <taxon>Chromadorea</taxon>
        <taxon>Rhabditida</taxon>
        <taxon>Tylenchina</taxon>
        <taxon>Tylenchomorpha</taxon>
        <taxon>Sphaerularioidea</taxon>
        <taxon>Anguinidae</taxon>
        <taxon>Anguininae</taxon>
        <taxon>Ditylenchus</taxon>
    </lineage>
</organism>
<dbReference type="GO" id="GO:0008270">
    <property type="term" value="F:zinc ion binding"/>
    <property type="evidence" value="ECO:0007669"/>
    <property type="project" value="UniProtKB-KW"/>
</dbReference>
<dbReference type="Pfam" id="PF00651">
    <property type="entry name" value="BTB"/>
    <property type="match status" value="1"/>
</dbReference>
<dbReference type="Gene3D" id="3.30.710.10">
    <property type="entry name" value="Potassium Channel Kv1.1, Chain A"/>
    <property type="match status" value="1"/>
</dbReference>
<protein>
    <submittedName>
        <fullName evidence="7">BTB domain-containing protein</fullName>
    </submittedName>
</protein>
<evidence type="ECO:0000256" key="3">
    <source>
        <dbReference type="ARBA" id="ARBA00022833"/>
    </source>
</evidence>
<dbReference type="Proteomes" id="UP000887574">
    <property type="component" value="Unplaced"/>
</dbReference>
<evidence type="ECO:0000259" key="5">
    <source>
        <dbReference type="PROSITE" id="PS50097"/>
    </source>
</evidence>
<evidence type="ECO:0000256" key="2">
    <source>
        <dbReference type="ARBA" id="ARBA00022771"/>
    </source>
</evidence>
<name>A0A915DGZ8_9BILA</name>
<feature type="compositionally biased region" description="Basic and acidic residues" evidence="4">
    <location>
        <begin position="536"/>
        <end position="555"/>
    </location>
</feature>
<dbReference type="PANTHER" id="PTHR22744:SF14">
    <property type="entry name" value="BTB DOMAIN-CONTAINING PROTEIN-RELATED"/>
    <property type="match status" value="1"/>
</dbReference>
<keyword evidence="6" id="KW-1185">Reference proteome</keyword>
<dbReference type="InterPro" id="IPR000210">
    <property type="entry name" value="BTB/POZ_dom"/>
</dbReference>
<reference evidence="7" key="1">
    <citation type="submission" date="2022-11" db="UniProtKB">
        <authorList>
            <consortium name="WormBaseParasite"/>
        </authorList>
    </citation>
    <scope>IDENTIFICATION</scope>
</reference>
<dbReference type="CDD" id="cd18186">
    <property type="entry name" value="BTB_POZ_ZBTB_KLHL-like"/>
    <property type="match status" value="1"/>
</dbReference>
<dbReference type="PANTHER" id="PTHR22744">
    <property type="entry name" value="HELIX LOOP HELIX PROTEIN 21-RELATED"/>
    <property type="match status" value="1"/>
</dbReference>
<accession>A0A915DGZ8</accession>